<reference evidence="2" key="1">
    <citation type="journal article" date="2014" name="Int. J. Syst. Evol. Microbiol.">
        <title>Complete genome sequence of Corynebacterium casei LMG S-19264T (=DSM 44701T), isolated from a smear-ripened cheese.</title>
        <authorList>
            <consortium name="US DOE Joint Genome Institute (JGI-PGF)"/>
            <person name="Walter F."/>
            <person name="Albersmeier A."/>
            <person name="Kalinowski J."/>
            <person name="Ruckert C."/>
        </authorList>
    </citation>
    <scope>NUCLEOTIDE SEQUENCE</scope>
    <source>
        <strain evidence="2">CCM 7897</strain>
    </source>
</reference>
<comment type="caution">
    <text evidence="2">The sequence shown here is derived from an EMBL/GenBank/DDBJ whole genome shotgun (WGS) entry which is preliminary data.</text>
</comment>
<proteinExistence type="predicted"/>
<dbReference type="EMBL" id="BMCT01000001">
    <property type="protein sequence ID" value="GGF47259.1"/>
    <property type="molecule type" value="Genomic_DNA"/>
</dbReference>
<dbReference type="Proteomes" id="UP000606044">
    <property type="component" value="Unassembled WGS sequence"/>
</dbReference>
<dbReference type="InterPro" id="IPR025979">
    <property type="entry name" value="ChrR-like_cupin_dom"/>
</dbReference>
<dbReference type="SUPFAM" id="SSF51182">
    <property type="entry name" value="RmlC-like cupins"/>
    <property type="match status" value="1"/>
</dbReference>
<keyword evidence="3" id="KW-1185">Reference proteome</keyword>
<name>A0A917BKD7_9HYPH</name>
<feature type="domain" description="ChrR-like cupin" evidence="1">
    <location>
        <begin position="102"/>
        <end position="196"/>
    </location>
</feature>
<dbReference type="RefSeq" id="WP_188574784.1">
    <property type="nucleotide sequence ID" value="NZ_BMCT01000001.1"/>
</dbReference>
<sequence length="216" mass="23167">MTHHLPHDDTLARYAAGTLEPGLRLLVDAQLEVAAKARRRLAFFNDAAGVILTGMPPSEMAADSLTRAFASLDLPLPEPAPAPQVRHAARMPEGIRLPKALAGCSTSRWIWISPGVYWSTVTIPGAPKATVGLIKAAPGRPLPEHGHGGSELTFVLQGSFFDETGRYGPGDLCETDETVEHTPIADQEEGCICIIAMDTIPRFRGLLGALLRPFTN</sequence>
<organism evidence="2 3">
    <name type="scientific">Azorhizobium oxalatiphilum</name>
    <dbReference type="NCBI Taxonomy" id="980631"/>
    <lineage>
        <taxon>Bacteria</taxon>
        <taxon>Pseudomonadati</taxon>
        <taxon>Pseudomonadota</taxon>
        <taxon>Alphaproteobacteria</taxon>
        <taxon>Hyphomicrobiales</taxon>
        <taxon>Xanthobacteraceae</taxon>
        <taxon>Azorhizobium</taxon>
    </lineage>
</organism>
<dbReference type="AlphaFoldDB" id="A0A917BKD7"/>
<evidence type="ECO:0000313" key="3">
    <source>
        <dbReference type="Proteomes" id="UP000606044"/>
    </source>
</evidence>
<gene>
    <name evidence="2" type="primary">chrR</name>
    <name evidence="2" type="ORF">GCM10007301_03300</name>
</gene>
<dbReference type="Gene3D" id="2.60.120.10">
    <property type="entry name" value="Jelly Rolls"/>
    <property type="match status" value="1"/>
</dbReference>
<evidence type="ECO:0000313" key="2">
    <source>
        <dbReference type="EMBL" id="GGF47259.1"/>
    </source>
</evidence>
<accession>A0A917BKD7</accession>
<dbReference type="CDD" id="cd20301">
    <property type="entry name" value="cupin_ChrR"/>
    <property type="match status" value="1"/>
</dbReference>
<reference evidence="2" key="2">
    <citation type="submission" date="2020-09" db="EMBL/GenBank/DDBJ databases">
        <authorList>
            <person name="Sun Q."/>
            <person name="Sedlacek I."/>
        </authorList>
    </citation>
    <scope>NUCLEOTIDE SEQUENCE</scope>
    <source>
        <strain evidence="2">CCM 7897</strain>
    </source>
</reference>
<dbReference type="InterPro" id="IPR012807">
    <property type="entry name" value="Anti-sigma_ChrR"/>
</dbReference>
<protein>
    <submittedName>
        <fullName evidence="2">Anti-sigma-E factor ChrR</fullName>
    </submittedName>
</protein>
<dbReference type="Gene3D" id="1.10.10.1320">
    <property type="entry name" value="Anti-sigma factor, zinc-finger domain"/>
    <property type="match status" value="1"/>
</dbReference>
<evidence type="ECO:0000259" key="1">
    <source>
        <dbReference type="Pfam" id="PF12973"/>
    </source>
</evidence>
<dbReference type="Pfam" id="PF12973">
    <property type="entry name" value="Cupin_7"/>
    <property type="match status" value="1"/>
</dbReference>
<dbReference type="InterPro" id="IPR014710">
    <property type="entry name" value="RmlC-like_jellyroll"/>
</dbReference>
<dbReference type="InterPro" id="IPR041916">
    <property type="entry name" value="Anti_sigma_zinc_sf"/>
</dbReference>
<dbReference type="NCBIfam" id="TIGR02451">
    <property type="entry name" value="anti_sig_ChrR"/>
    <property type="match status" value="1"/>
</dbReference>
<dbReference type="InterPro" id="IPR011051">
    <property type="entry name" value="RmlC_Cupin_sf"/>
</dbReference>